<feature type="domain" description="Peptidase family U32 C-terminal" evidence="4">
    <location>
        <begin position="323"/>
        <end position="404"/>
    </location>
</feature>
<dbReference type="Proteomes" id="UP000559117">
    <property type="component" value="Unassembled WGS sequence"/>
</dbReference>
<dbReference type="Pfam" id="PF16325">
    <property type="entry name" value="Peptidase_U32_C"/>
    <property type="match status" value="1"/>
</dbReference>
<dbReference type="EC" id="3.4.-.-" evidence="5"/>
<dbReference type="PANTHER" id="PTHR30217">
    <property type="entry name" value="PEPTIDASE U32 FAMILY"/>
    <property type="match status" value="1"/>
</dbReference>
<keyword evidence="1 5" id="KW-0645">Protease</keyword>
<dbReference type="PANTHER" id="PTHR30217:SF6">
    <property type="entry name" value="TRNA HYDROXYLATION PROTEIN P"/>
    <property type="match status" value="1"/>
</dbReference>
<dbReference type="InterPro" id="IPR032525">
    <property type="entry name" value="Peptidase_U32_C"/>
</dbReference>
<gene>
    <name evidence="5" type="ORF">HNR32_001127</name>
</gene>
<accession>A0A840USP8</accession>
<evidence type="ECO:0000256" key="1">
    <source>
        <dbReference type="ARBA" id="ARBA00022670"/>
    </source>
</evidence>
<dbReference type="PROSITE" id="PS01276">
    <property type="entry name" value="PEPTIDASE_U32"/>
    <property type="match status" value="1"/>
</dbReference>
<proteinExistence type="inferred from homology"/>
<reference evidence="5 6" key="1">
    <citation type="submission" date="2020-08" db="EMBL/GenBank/DDBJ databases">
        <title>Genomic Encyclopedia of Type Strains, Phase IV (KMG-IV): sequencing the most valuable type-strain genomes for metagenomic binning, comparative biology and taxonomic classification.</title>
        <authorList>
            <person name="Goeker M."/>
        </authorList>
    </citation>
    <scope>NUCLEOTIDE SEQUENCE [LARGE SCALE GENOMIC DNA]</scope>
    <source>
        <strain evidence="5 6">DSM 24661</strain>
    </source>
</reference>
<dbReference type="Pfam" id="PF01136">
    <property type="entry name" value="Peptidase_U32"/>
    <property type="match status" value="1"/>
</dbReference>
<dbReference type="RefSeq" id="WP_183860506.1">
    <property type="nucleotide sequence ID" value="NZ_JACHFH010000011.1"/>
</dbReference>
<evidence type="ECO:0000313" key="6">
    <source>
        <dbReference type="Proteomes" id="UP000559117"/>
    </source>
</evidence>
<keyword evidence="6" id="KW-1185">Reference proteome</keyword>
<dbReference type="AlphaFoldDB" id="A0A840USP8"/>
<evidence type="ECO:0000256" key="3">
    <source>
        <dbReference type="ARBA" id="ARBA00038374"/>
    </source>
</evidence>
<dbReference type="GO" id="GO:0006508">
    <property type="term" value="P:proteolysis"/>
    <property type="evidence" value="ECO:0007669"/>
    <property type="project" value="UniProtKB-KW"/>
</dbReference>
<name>A0A840USP8_9FIRM</name>
<dbReference type="GO" id="GO:0008233">
    <property type="term" value="F:peptidase activity"/>
    <property type="evidence" value="ECO:0007669"/>
    <property type="project" value="UniProtKB-KW"/>
</dbReference>
<evidence type="ECO:0000313" key="5">
    <source>
        <dbReference type="EMBL" id="MBB5335983.1"/>
    </source>
</evidence>
<evidence type="ECO:0000259" key="4">
    <source>
        <dbReference type="Pfam" id="PF16325"/>
    </source>
</evidence>
<keyword evidence="2 5" id="KW-0378">Hydrolase</keyword>
<dbReference type="Gene3D" id="2.40.30.10">
    <property type="entry name" value="Translation factors"/>
    <property type="match status" value="1"/>
</dbReference>
<dbReference type="EMBL" id="JACHFH010000011">
    <property type="protein sequence ID" value="MBB5335983.1"/>
    <property type="molecule type" value="Genomic_DNA"/>
</dbReference>
<dbReference type="InterPro" id="IPR001539">
    <property type="entry name" value="Peptidase_U32"/>
</dbReference>
<comment type="similarity">
    <text evidence="3">Belongs to the peptidase U32 family.</text>
</comment>
<comment type="caution">
    <text evidence="5">The sequence shown here is derived from an EMBL/GenBank/DDBJ whole genome shotgun (WGS) entry which is preliminary data.</text>
</comment>
<dbReference type="InterPro" id="IPR051454">
    <property type="entry name" value="RNA/ubiquinone_mod_enzymes"/>
</dbReference>
<protein>
    <submittedName>
        <fullName evidence="5">Putative protease</fullName>
        <ecNumber evidence="5">3.4.-.-</ecNumber>
    </submittedName>
</protein>
<organism evidence="5 6">
    <name type="scientific">Pectinatus brassicae</name>
    <dbReference type="NCBI Taxonomy" id="862415"/>
    <lineage>
        <taxon>Bacteria</taxon>
        <taxon>Bacillati</taxon>
        <taxon>Bacillota</taxon>
        <taxon>Negativicutes</taxon>
        <taxon>Selenomonadales</taxon>
        <taxon>Selenomonadaceae</taxon>
        <taxon>Pectinatus</taxon>
    </lineage>
</organism>
<evidence type="ECO:0000256" key="2">
    <source>
        <dbReference type="ARBA" id="ARBA00022801"/>
    </source>
</evidence>
<sequence>MIEKVELLAPAGNLEKLKIAIIYGADAVYIGGKKFGLRTYGGNFSPEEMQEGIEFAHSKNKKVYVTVNIFAHNNDLGDLPEYILELEKLQVDGVLVSDLGVFSIVRSTAPDLPVHISTQANNTNWASIKAWTDMGAQRVVLARELSLREIKKIREKCDVELEMFVHGAMCISYSGRCVMSNYMTGRDSNRGACAQACRWKYALVESQRPDEYFPIEEDSNGTYIFNSKDLCLLPYIKDVINSGVNSLKIEGRMKSIYYVAGIVKIYREAIDMYYASPEKMDAQQKSWQEALTKVSHRQYTSGFFIDKPTGDDHVYNTSACTQTADFVGMVLEYDEKSGYALVEQRNNMKTGQRIEVFQPNLPAYEQEISEMIDEDENTILVAPHPQQKVRMKMQQPVEPFAMLRRDITTK</sequence>